<dbReference type="Gene3D" id="3.30.300.180">
    <property type="match status" value="1"/>
</dbReference>
<dbReference type="GO" id="GO:0005524">
    <property type="term" value="F:ATP binding"/>
    <property type="evidence" value="ECO:0007669"/>
    <property type="project" value="UniProtKB-UniRule"/>
</dbReference>
<dbReference type="FunFam" id="3.40.50.300:FF:000668">
    <property type="entry name" value="Chromosomal replication initiator protein DnaA"/>
    <property type="match status" value="1"/>
</dbReference>
<dbReference type="InterPro" id="IPR038454">
    <property type="entry name" value="DnaA_N_sf"/>
</dbReference>
<proteinExistence type="inferred from homology"/>
<feature type="domain" description="Chromosomal replication initiator DnaA C-terminal" evidence="13">
    <location>
        <begin position="391"/>
        <end position="460"/>
    </location>
</feature>
<evidence type="ECO:0000256" key="2">
    <source>
        <dbReference type="ARBA" id="ARBA00022490"/>
    </source>
</evidence>
<keyword evidence="7 8" id="KW-0238">DNA-binding</keyword>
<feature type="binding site" evidence="8">
    <location>
        <position position="191"/>
    </location>
    <ligand>
        <name>ATP</name>
        <dbReference type="ChEBI" id="CHEBI:30616"/>
    </ligand>
</feature>
<keyword evidence="2 8" id="KW-0963">Cytoplasm</keyword>
<evidence type="ECO:0000313" key="14">
    <source>
        <dbReference type="EMBL" id="TLD70711.1"/>
    </source>
</evidence>
<dbReference type="SMART" id="SM00760">
    <property type="entry name" value="Bac_DnaA_C"/>
    <property type="match status" value="1"/>
</dbReference>
<dbReference type="HAMAP" id="MF_00377">
    <property type="entry name" value="DnaA_bact"/>
    <property type="match status" value="1"/>
</dbReference>
<dbReference type="Gene3D" id="3.40.50.300">
    <property type="entry name" value="P-loop containing nucleotide triphosphate hydrolases"/>
    <property type="match status" value="1"/>
</dbReference>
<comment type="caution">
    <text evidence="8">Lacks conserved residue(s) required for the propagation of feature annotation.</text>
</comment>
<dbReference type="GO" id="GO:0006270">
    <property type="term" value="P:DNA replication initiation"/>
    <property type="evidence" value="ECO:0007669"/>
    <property type="project" value="UniProtKB-UniRule"/>
</dbReference>
<feature type="binding site" evidence="8">
    <location>
        <position position="189"/>
    </location>
    <ligand>
        <name>ATP</name>
        <dbReference type="ChEBI" id="CHEBI:30616"/>
    </ligand>
</feature>
<gene>
    <name evidence="8 14" type="primary">dnaA</name>
    <name evidence="14" type="ORF">FEM03_10390</name>
</gene>
<dbReference type="NCBIfam" id="TIGR00362">
    <property type="entry name" value="DnaA"/>
    <property type="match status" value="1"/>
</dbReference>
<reference evidence="14 15" key="1">
    <citation type="submission" date="2019-05" db="EMBL/GenBank/DDBJ databases">
        <title>Verrucobacter flavum gen. nov., sp. nov. a new member of the family Verrucomicrobiaceae.</title>
        <authorList>
            <person name="Szuroczki S."/>
            <person name="Abbaszade G."/>
            <person name="Szabo A."/>
            <person name="Felfoldi T."/>
            <person name="Schumann P."/>
            <person name="Boka K."/>
            <person name="Keki Z."/>
            <person name="Toumi M."/>
            <person name="Toth E."/>
        </authorList>
    </citation>
    <scope>NUCLEOTIDE SEQUENCE [LARGE SCALE GENOMIC DNA]</scope>
    <source>
        <strain evidence="14 15">MG-N-17</strain>
    </source>
</reference>
<evidence type="ECO:0000256" key="5">
    <source>
        <dbReference type="ARBA" id="ARBA00022840"/>
    </source>
</evidence>
<dbReference type="Gene3D" id="1.10.1750.10">
    <property type="match status" value="1"/>
</dbReference>
<dbReference type="InterPro" id="IPR013159">
    <property type="entry name" value="DnaA_C"/>
</dbReference>
<dbReference type="RefSeq" id="WP_138086182.1">
    <property type="nucleotide sequence ID" value="NZ_VAUV01000007.1"/>
</dbReference>
<dbReference type="PANTHER" id="PTHR30050:SF2">
    <property type="entry name" value="CHROMOSOMAL REPLICATION INITIATOR PROTEIN DNAA"/>
    <property type="match status" value="1"/>
</dbReference>
<evidence type="ECO:0000256" key="6">
    <source>
        <dbReference type="ARBA" id="ARBA00023121"/>
    </source>
</evidence>
<dbReference type="PRINTS" id="PR00051">
    <property type="entry name" value="DNAA"/>
</dbReference>
<evidence type="ECO:0000256" key="10">
    <source>
        <dbReference type="RuleBase" id="RU000577"/>
    </source>
</evidence>
<dbReference type="PANTHER" id="PTHR30050">
    <property type="entry name" value="CHROMOSOMAL REPLICATION INITIATOR PROTEIN DNAA"/>
    <property type="match status" value="1"/>
</dbReference>
<organism evidence="14 15">
    <name type="scientific">Phragmitibacter flavus</name>
    <dbReference type="NCBI Taxonomy" id="2576071"/>
    <lineage>
        <taxon>Bacteria</taxon>
        <taxon>Pseudomonadati</taxon>
        <taxon>Verrucomicrobiota</taxon>
        <taxon>Verrucomicrobiia</taxon>
        <taxon>Verrucomicrobiales</taxon>
        <taxon>Verrucomicrobiaceae</taxon>
        <taxon>Phragmitibacter</taxon>
    </lineage>
</organism>
<comment type="subcellular location">
    <subcellularLocation>
        <location evidence="8">Cytoplasm</location>
    </subcellularLocation>
</comment>
<evidence type="ECO:0000256" key="1">
    <source>
        <dbReference type="ARBA" id="ARBA00006583"/>
    </source>
</evidence>
<comment type="caution">
    <text evidence="14">The sequence shown here is derived from an EMBL/GenBank/DDBJ whole genome shotgun (WGS) entry which is preliminary data.</text>
</comment>
<evidence type="ECO:0000256" key="8">
    <source>
        <dbReference type="HAMAP-Rule" id="MF_00377"/>
    </source>
</evidence>
<dbReference type="Proteomes" id="UP000306196">
    <property type="component" value="Unassembled WGS sequence"/>
</dbReference>
<feature type="binding site" evidence="8">
    <location>
        <position position="193"/>
    </location>
    <ligand>
        <name>ATP</name>
        <dbReference type="ChEBI" id="CHEBI:30616"/>
    </ligand>
</feature>
<name>A0A5R8KEM1_9BACT</name>
<dbReference type="Gene3D" id="1.10.8.60">
    <property type="match status" value="1"/>
</dbReference>
<feature type="region of interest" description="Domain I, interacts with DnaA modulators" evidence="8">
    <location>
        <begin position="1"/>
        <end position="94"/>
    </location>
</feature>
<dbReference type="OrthoDB" id="9807019at2"/>
<keyword evidence="5 8" id="KW-0067">ATP-binding</keyword>
<dbReference type="InterPro" id="IPR020591">
    <property type="entry name" value="Chromosome_initiator_DnaA-like"/>
</dbReference>
<comment type="domain">
    <text evidence="8">Domain I is involved in oligomerization and binding regulators, domain II is flexibile and of varying length in different bacteria, domain III forms the AAA+ region, while domain IV binds dsDNA.</text>
</comment>
<feature type="region of interest" description="Domain IV, binds dsDNA" evidence="8">
    <location>
        <begin position="362"/>
        <end position="484"/>
    </location>
</feature>
<dbReference type="CDD" id="cd06571">
    <property type="entry name" value="Bac_DnaA_C"/>
    <property type="match status" value="1"/>
</dbReference>
<keyword evidence="3 8" id="KW-0235">DNA replication</keyword>
<dbReference type="GO" id="GO:0003688">
    <property type="term" value="F:DNA replication origin binding"/>
    <property type="evidence" value="ECO:0007669"/>
    <property type="project" value="UniProtKB-UniRule"/>
</dbReference>
<dbReference type="GO" id="GO:0005886">
    <property type="term" value="C:plasma membrane"/>
    <property type="evidence" value="ECO:0007669"/>
    <property type="project" value="TreeGrafter"/>
</dbReference>
<keyword evidence="15" id="KW-1185">Reference proteome</keyword>
<evidence type="ECO:0000259" key="12">
    <source>
        <dbReference type="SMART" id="SM00382"/>
    </source>
</evidence>
<comment type="subunit">
    <text evidence="8">Oligomerizes as a right-handed, spiral filament on DNA at oriC.</text>
</comment>
<dbReference type="InterPro" id="IPR024633">
    <property type="entry name" value="DnaA_N_dom"/>
</dbReference>
<accession>A0A5R8KEM1</accession>
<dbReference type="Pfam" id="PF08299">
    <property type="entry name" value="Bac_DnaA_C"/>
    <property type="match status" value="1"/>
</dbReference>
<protein>
    <recommendedName>
        <fullName evidence="8 9">Chromosomal replication initiator protein DnaA</fullName>
    </recommendedName>
</protein>
<evidence type="ECO:0000256" key="4">
    <source>
        <dbReference type="ARBA" id="ARBA00022741"/>
    </source>
</evidence>
<feature type="region of interest" description="Domain III, AAA+ region" evidence="8">
    <location>
        <begin position="145"/>
        <end position="361"/>
    </location>
</feature>
<dbReference type="InterPro" id="IPR001957">
    <property type="entry name" value="Chromosome_initiator_DnaA"/>
</dbReference>
<keyword evidence="4 8" id="KW-0547">Nucleotide-binding</keyword>
<evidence type="ECO:0000256" key="3">
    <source>
        <dbReference type="ARBA" id="ARBA00022705"/>
    </source>
</evidence>
<dbReference type="InterPro" id="IPR013317">
    <property type="entry name" value="DnaA_dom"/>
</dbReference>
<dbReference type="SUPFAM" id="SSF48295">
    <property type="entry name" value="TrpR-like"/>
    <property type="match status" value="1"/>
</dbReference>
<dbReference type="EMBL" id="VAUV01000007">
    <property type="protein sequence ID" value="TLD70711.1"/>
    <property type="molecule type" value="Genomic_DNA"/>
</dbReference>
<feature type="binding site" evidence="8">
    <location>
        <position position="192"/>
    </location>
    <ligand>
        <name>ATP</name>
        <dbReference type="ChEBI" id="CHEBI:30616"/>
    </ligand>
</feature>
<dbReference type="GO" id="GO:0006275">
    <property type="term" value="P:regulation of DNA replication"/>
    <property type="evidence" value="ECO:0007669"/>
    <property type="project" value="UniProtKB-UniRule"/>
</dbReference>
<dbReference type="InterPro" id="IPR010921">
    <property type="entry name" value="Trp_repressor/repl_initiator"/>
</dbReference>
<evidence type="ECO:0000256" key="11">
    <source>
        <dbReference type="RuleBase" id="RU004227"/>
    </source>
</evidence>
<dbReference type="SUPFAM" id="SSF52540">
    <property type="entry name" value="P-loop containing nucleoside triphosphate hydrolases"/>
    <property type="match status" value="1"/>
</dbReference>
<comment type="function">
    <text evidence="8 10">Plays an essential role in the initiation and regulation of chromosomal replication. ATP-DnaA binds to the origin of replication (oriC) to initiate formation of the DNA replication initiation complex once per cell cycle. Binds the DnaA box (a 9 base pair repeat at the origin) and separates the double-stranded (ds)DNA. Forms a right-handed helical filament on oriC DNA; dsDNA binds to the exterior of the filament while single-stranded (ss)DNA is stabiized in the filament's interior. The ATP-DnaA-oriC complex binds and stabilizes one strand of the AT-rich DNA unwinding element (DUE), permitting loading of DNA polymerase. After initiation quickly degrades to an ADP-DnaA complex that is not apt for DNA replication. Binds acidic phospholipids.</text>
</comment>
<evidence type="ECO:0000256" key="9">
    <source>
        <dbReference type="NCBIfam" id="TIGR00362"/>
    </source>
</evidence>
<dbReference type="GO" id="GO:0005737">
    <property type="term" value="C:cytoplasm"/>
    <property type="evidence" value="ECO:0007669"/>
    <property type="project" value="UniProtKB-SubCell"/>
</dbReference>
<dbReference type="AlphaFoldDB" id="A0A5R8KEM1"/>
<dbReference type="CDD" id="cd00009">
    <property type="entry name" value="AAA"/>
    <property type="match status" value="1"/>
</dbReference>
<dbReference type="Pfam" id="PF11638">
    <property type="entry name" value="DnaA_N"/>
    <property type="match status" value="1"/>
</dbReference>
<dbReference type="Pfam" id="PF00308">
    <property type="entry name" value="Bac_DnaA"/>
    <property type="match status" value="1"/>
</dbReference>
<keyword evidence="6 8" id="KW-0446">Lipid-binding</keyword>
<sequence>MEESSAGWYQGGSKHHLEMMWERISHLLKERVGGLLYERWLADLQLLSLQGGKVVFEVPSIMHECWILDNFMPVLDGVLHEVLGTRCEVEFVAAEAKDRRSSPMPVMEAARSMESAPVVKEVVELTAGPLFQGDQRLLKSISTAGINHRNSFDTFVEGPNCSYSYAVARAVAEKPGKTYNPLFLHGPVGLGKTHLMQAIGQEILRTKSRKVVRYVTSESFTNEYIDALRHGSVTDFRKKYRKVDVLLIDDIQFFAGKGSTQEEFFHTFNDLFNNFKQIVLTSDRAPSEIRNLESRLVSRFEWGMATQIESPDLETRMAILKQKTSYWSVPVEDWVLTFLAENIRTNIRRLEGALMRVAAHVSLNTGKPLTPPVLEGLLRDILEEADAKNITIDWIQKVVAEHFDVRLADMTGKRRPANIAGPRQLAMYLARELTKSSLVEIGEAFGGRDHGTVIHACKAVVKRLEQEEFRRLVGQLTEKIKRIG</sequence>
<evidence type="ECO:0000259" key="13">
    <source>
        <dbReference type="SMART" id="SM00760"/>
    </source>
</evidence>
<evidence type="ECO:0000256" key="7">
    <source>
        <dbReference type="ARBA" id="ARBA00023125"/>
    </source>
</evidence>
<dbReference type="GO" id="GO:0008289">
    <property type="term" value="F:lipid binding"/>
    <property type="evidence" value="ECO:0007669"/>
    <property type="project" value="UniProtKB-KW"/>
</dbReference>
<dbReference type="SMART" id="SM00382">
    <property type="entry name" value="AAA"/>
    <property type="match status" value="1"/>
</dbReference>
<dbReference type="InterPro" id="IPR027417">
    <property type="entry name" value="P-loop_NTPase"/>
</dbReference>
<comment type="similarity">
    <text evidence="1 8 11">Belongs to the DnaA family.</text>
</comment>
<evidence type="ECO:0000313" key="15">
    <source>
        <dbReference type="Proteomes" id="UP000306196"/>
    </source>
</evidence>
<dbReference type="InterPro" id="IPR003593">
    <property type="entry name" value="AAA+_ATPase"/>
</dbReference>
<feature type="domain" description="AAA+ ATPase" evidence="12">
    <location>
        <begin position="178"/>
        <end position="309"/>
    </location>
</feature>